<name>A0ABV7TPI1_9NEIS</name>
<evidence type="ECO:0000313" key="4">
    <source>
        <dbReference type="Proteomes" id="UP001595636"/>
    </source>
</evidence>
<dbReference type="Proteomes" id="UP001595636">
    <property type="component" value="Unassembled WGS sequence"/>
</dbReference>
<gene>
    <name evidence="3" type="ORF">ACFOKJ_00860</name>
</gene>
<accession>A0ABV7TPI1</accession>
<dbReference type="RefSeq" id="WP_390276091.1">
    <property type="nucleotide sequence ID" value="NZ_JBHRYH010000002.1"/>
</dbReference>
<keyword evidence="4" id="KW-1185">Reference proteome</keyword>
<feature type="chain" id="PRO_5045337371" description="DUF4398 domain-containing protein" evidence="2">
    <location>
        <begin position="21"/>
        <end position="110"/>
    </location>
</feature>
<organism evidence="3 4">
    <name type="scientific">Vogesella amnigena</name>
    <dbReference type="NCBI Taxonomy" id="1507449"/>
    <lineage>
        <taxon>Bacteria</taxon>
        <taxon>Pseudomonadati</taxon>
        <taxon>Pseudomonadota</taxon>
        <taxon>Betaproteobacteria</taxon>
        <taxon>Neisseriales</taxon>
        <taxon>Chromobacteriaceae</taxon>
        <taxon>Vogesella</taxon>
    </lineage>
</organism>
<keyword evidence="2" id="KW-0732">Signal</keyword>
<evidence type="ECO:0000256" key="2">
    <source>
        <dbReference type="SAM" id="SignalP"/>
    </source>
</evidence>
<evidence type="ECO:0008006" key="5">
    <source>
        <dbReference type="Google" id="ProtNLM"/>
    </source>
</evidence>
<proteinExistence type="predicted"/>
<keyword evidence="1" id="KW-0175">Coiled coil</keyword>
<comment type="caution">
    <text evidence="3">The sequence shown here is derived from an EMBL/GenBank/DDBJ whole genome shotgun (WGS) entry which is preliminary data.</text>
</comment>
<sequence length="110" mass="11972">MNRWTLSLLLTLSAVAQAQAAGPTTDQQLLSAQMSFRAADNKQLQALKLEQAAELAVKEAEQKLASAQQQLQLSQQQLQDARAARQAADAELSQATQQLQQAWTLKEGAQ</sequence>
<reference evidence="4" key="1">
    <citation type="journal article" date="2019" name="Int. J. Syst. Evol. Microbiol.">
        <title>The Global Catalogue of Microorganisms (GCM) 10K type strain sequencing project: providing services to taxonomists for standard genome sequencing and annotation.</title>
        <authorList>
            <consortium name="The Broad Institute Genomics Platform"/>
            <consortium name="The Broad Institute Genome Sequencing Center for Infectious Disease"/>
            <person name="Wu L."/>
            <person name="Ma J."/>
        </authorList>
    </citation>
    <scope>NUCLEOTIDE SEQUENCE [LARGE SCALE GENOMIC DNA]</scope>
    <source>
        <strain evidence="4">KCTC 42195</strain>
    </source>
</reference>
<dbReference type="EMBL" id="JBHRYH010000002">
    <property type="protein sequence ID" value="MFC3624696.1"/>
    <property type="molecule type" value="Genomic_DNA"/>
</dbReference>
<feature type="signal peptide" evidence="2">
    <location>
        <begin position="1"/>
        <end position="20"/>
    </location>
</feature>
<evidence type="ECO:0000256" key="1">
    <source>
        <dbReference type="SAM" id="Coils"/>
    </source>
</evidence>
<feature type="coiled-coil region" evidence="1">
    <location>
        <begin position="50"/>
        <end position="98"/>
    </location>
</feature>
<protein>
    <recommendedName>
        <fullName evidence="5">DUF4398 domain-containing protein</fullName>
    </recommendedName>
</protein>
<evidence type="ECO:0000313" key="3">
    <source>
        <dbReference type="EMBL" id="MFC3624696.1"/>
    </source>
</evidence>